<evidence type="ECO:0000256" key="3">
    <source>
        <dbReference type="SAM" id="SignalP"/>
    </source>
</evidence>
<dbReference type="SUPFAM" id="SSF49785">
    <property type="entry name" value="Galactose-binding domain-like"/>
    <property type="match status" value="1"/>
</dbReference>
<dbReference type="Pfam" id="PF02018">
    <property type="entry name" value="CBM_4_9"/>
    <property type="match status" value="1"/>
</dbReference>
<sequence length="446" mass="47774">MKKITTFLMIFAMSVAGFAQTELVTNGDFESAPDGSWFGNAFNIVTQGTNKLNEADVQAAGNPFDVNLSQVITLQDGMTYELSFDAFTDATTGSRDIVVGLGKNGGDFAALTETSTLTSTSQTFTYQFTIGYGDSVDDRVLFDMGAEVGFVFIDNVSVTEVQTTCNNGVQDGDETGVDCGGSCPPCEVVPTVAAPTPPNRPAGDVISIYGDAYGADTGLTNVPWDDPTVFTEVTEAGDDMLRMDFGTFLGSNLDQVVDATGMTHFHMDFWVSDDFQAGQVFNTKWSNHANGSGETDAGELTIALGPDDVQTWVSIDVPLSDFNNVNGNGIDARAALTQFLITPSGTIQLAFVDNIYLHKNTTLSNNEFNTAEFSVYPNPSSSNWTISASVEMTSVKVYNTLGKLVLEQEINADRATISSEALPTGVYFAQLENAAKSTKTIRLIKN</sequence>
<feature type="signal peptide" evidence="3">
    <location>
        <begin position="1"/>
        <end position="19"/>
    </location>
</feature>
<name>A0A1M4UN01_9FLAO</name>
<keyword evidence="2" id="KW-0378">Hydrolase</keyword>
<evidence type="ECO:0000259" key="4">
    <source>
        <dbReference type="Pfam" id="PF02018"/>
    </source>
</evidence>
<evidence type="ECO:0000259" key="5">
    <source>
        <dbReference type="Pfam" id="PF18962"/>
    </source>
</evidence>
<dbReference type="InterPro" id="IPR003305">
    <property type="entry name" value="CenC_carb-bd"/>
</dbReference>
<evidence type="ECO:0000256" key="1">
    <source>
        <dbReference type="ARBA" id="ARBA00022729"/>
    </source>
</evidence>
<dbReference type="InterPro" id="IPR008979">
    <property type="entry name" value="Galactose-bd-like_sf"/>
</dbReference>
<dbReference type="GO" id="GO:0016798">
    <property type="term" value="F:hydrolase activity, acting on glycosyl bonds"/>
    <property type="evidence" value="ECO:0007669"/>
    <property type="project" value="InterPro"/>
</dbReference>
<feature type="domain" description="CBM-cenC" evidence="4">
    <location>
        <begin position="22"/>
        <end position="134"/>
    </location>
</feature>
<organism evidence="6 7">
    <name type="scientific">Psychroflexus salarius</name>
    <dbReference type="NCBI Taxonomy" id="1155689"/>
    <lineage>
        <taxon>Bacteria</taxon>
        <taxon>Pseudomonadati</taxon>
        <taxon>Bacteroidota</taxon>
        <taxon>Flavobacteriia</taxon>
        <taxon>Flavobacteriales</taxon>
        <taxon>Flavobacteriaceae</taxon>
        <taxon>Psychroflexus</taxon>
    </lineage>
</organism>
<dbReference type="AlphaFoldDB" id="A0A1M4UN01"/>
<dbReference type="EMBL" id="FQTW01000003">
    <property type="protein sequence ID" value="SHE58028.1"/>
    <property type="molecule type" value="Genomic_DNA"/>
</dbReference>
<keyword evidence="7" id="KW-1185">Reference proteome</keyword>
<dbReference type="Proteomes" id="UP000184462">
    <property type="component" value="Unassembled WGS sequence"/>
</dbReference>
<gene>
    <name evidence="6" type="ORF">SAMN05444278_10318</name>
</gene>
<dbReference type="STRING" id="1155689.SAMN05444278_10318"/>
<accession>A0A1M4UN01</accession>
<proteinExistence type="predicted"/>
<protein>
    <submittedName>
        <fullName evidence="6">Endoglucanase</fullName>
    </submittedName>
</protein>
<evidence type="ECO:0000313" key="7">
    <source>
        <dbReference type="Proteomes" id="UP000184462"/>
    </source>
</evidence>
<dbReference type="NCBIfam" id="TIGR04183">
    <property type="entry name" value="Por_Secre_tail"/>
    <property type="match status" value="1"/>
</dbReference>
<evidence type="ECO:0000313" key="6">
    <source>
        <dbReference type="EMBL" id="SHE58028.1"/>
    </source>
</evidence>
<keyword evidence="1 3" id="KW-0732">Signal</keyword>
<dbReference type="Gene3D" id="2.60.120.260">
    <property type="entry name" value="Galactose-binding domain-like"/>
    <property type="match status" value="1"/>
</dbReference>
<feature type="chain" id="PRO_5013064479" evidence="3">
    <location>
        <begin position="20"/>
        <end position="446"/>
    </location>
</feature>
<feature type="domain" description="Secretion system C-terminal sorting" evidence="5">
    <location>
        <begin position="375"/>
        <end position="439"/>
    </location>
</feature>
<dbReference type="InterPro" id="IPR026444">
    <property type="entry name" value="Secre_tail"/>
</dbReference>
<dbReference type="RefSeq" id="WP_073192477.1">
    <property type="nucleotide sequence ID" value="NZ_FQTW01000003.1"/>
</dbReference>
<reference evidence="6 7" key="1">
    <citation type="submission" date="2016-11" db="EMBL/GenBank/DDBJ databases">
        <authorList>
            <person name="Jaros S."/>
            <person name="Januszkiewicz K."/>
            <person name="Wedrychowicz H."/>
        </authorList>
    </citation>
    <scope>NUCLEOTIDE SEQUENCE [LARGE SCALE GENOMIC DNA]</scope>
    <source>
        <strain evidence="6 7">DSM 25661</strain>
    </source>
</reference>
<dbReference type="Pfam" id="PF18962">
    <property type="entry name" value="Por_Secre_tail"/>
    <property type="match status" value="1"/>
</dbReference>
<dbReference type="OrthoDB" id="5381604at2"/>
<evidence type="ECO:0000256" key="2">
    <source>
        <dbReference type="ARBA" id="ARBA00022801"/>
    </source>
</evidence>